<dbReference type="PANTHER" id="PTHR46112">
    <property type="entry name" value="AMINOPEPTIDASE"/>
    <property type="match status" value="1"/>
</dbReference>
<dbReference type="Gene3D" id="3.40.350.10">
    <property type="entry name" value="Creatinase/prolidase N-terminal domain"/>
    <property type="match status" value="1"/>
</dbReference>
<dbReference type="InterPro" id="IPR000587">
    <property type="entry name" value="Creatinase_N"/>
</dbReference>
<evidence type="ECO:0008006" key="5">
    <source>
        <dbReference type="Google" id="ProtNLM"/>
    </source>
</evidence>
<dbReference type="CDD" id="cd01066">
    <property type="entry name" value="APP_MetAP"/>
    <property type="match status" value="1"/>
</dbReference>
<evidence type="ECO:0000259" key="1">
    <source>
        <dbReference type="Pfam" id="PF00557"/>
    </source>
</evidence>
<dbReference type="PANTHER" id="PTHR46112:SF2">
    <property type="entry name" value="XAA-PRO AMINOPEPTIDASE P-RELATED"/>
    <property type="match status" value="1"/>
</dbReference>
<evidence type="ECO:0000259" key="2">
    <source>
        <dbReference type="Pfam" id="PF01321"/>
    </source>
</evidence>
<dbReference type="InterPro" id="IPR050659">
    <property type="entry name" value="Peptidase_M24B"/>
</dbReference>
<feature type="domain" description="Creatinase N-terminal" evidence="2">
    <location>
        <begin position="12"/>
        <end position="161"/>
    </location>
</feature>
<dbReference type="Pfam" id="PF01321">
    <property type="entry name" value="Creatinase_N"/>
    <property type="match status" value="1"/>
</dbReference>
<dbReference type="InterPro" id="IPR000994">
    <property type="entry name" value="Pept_M24"/>
</dbReference>
<dbReference type="InterPro" id="IPR029149">
    <property type="entry name" value="Creatin/AminoP/Spt16_N"/>
</dbReference>
<proteinExistence type="predicted"/>
<protein>
    <recommendedName>
        <fullName evidence="5">Peptidase M24</fullName>
    </recommendedName>
</protein>
<evidence type="ECO:0000313" key="4">
    <source>
        <dbReference type="Proteomes" id="UP000033935"/>
    </source>
</evidence>
<feature type="domain" description="Peptidase M24" evidence="1">
    <location>
        <begin position="168"/>
        <end position="370"/>
    </location>
</feature>
<gene>
    <name evidence="3" type="ORF">UT30_C0008G0026</name>
</gene>
<name>A0A0G0MK40_9BACT</name>
<dbReference type="AlphaFoldDB" id="A0A0G0MK40"/>
<accession>A0A0G0MK40</accession>
<dbReference type="EMBL" id="LBWG01000008">
    <property type="protein sequence ID" value="KKR04404.1"/>
    <property type="molecule type" value="Genomic_DNA"/>
</dbReference>
<dbReference type="Gene3D" id="3.90.230.10">
    <property type="entry name" value="Creatinase/methionine aminopeptidase superfamily"/>
    <property type="match status" value="1"/>
</dbReference>
<comment type="caution">
    <text evidence="3">The sequence shown here is derived from an EMBL/GenBank/DDBJ whole genome shotgun (WGS) entry which is preliminary data.</text>
</comment>
<evidence type="ECO:0000313" key="3">
    <source>
        <dbReference type="EMBL" id="KKR04404.1"/>
    </source>
</evidence>
<reference evidence="3 4" key="1">
    <citation type="journal article" date="2015" name="Nature">
        <title>rRNA introns, odd ribosomes, and small enigmatic genomes across a large radiation of phyla.</title>
        <authorList>
            <person name="Brown C.T."/>
            <person name="Hug L.A."/>
            <person name="Thomas B.C."/>
            <person name="Sharon I."/>
            <person name="Castelle C.J."/>
            <person name="Singh A."/>
            <person name="Wilkins M.J."/>
            <person name="Williams K.H."/>
            <person name="Banfield J.F."/>
        </authorList>
    </citation>
    <scope>NUCLEOTIDE SEQUENCE [LARGE SCALE GENOMIC DNA]</scope>
</reference>
<sequence>MSKITKEEFKSRIARIQDEMKVNGLDGIMVYGDEYRKESLRYVCNFWPIFERGACFIPLKGKAVFAGAPEGEKYAREMCVWDDVRNIKEFACVSVPEEINYPMANFSSLAGILQEVLNGGKKLGIVGLWDISAPIMDRIGNSLDGIQILDASPVLTKQRIIKSPAEIECLKKAGHMACIAYEKLIEHAVPGNTERMAAGAAEGAARMAGAEDINFTVFGSGKRADTIIGRATEKIIQDGDMIMAAIAVQYEGYVATAEYPFVAGKASDKQKRFLNVLFEAAEVQLKYLRNGVISGEMVRAVKEVFKKHGLEKYDVYPPMHGIGLAEAESPYPDETAEYPLVTGMCVNSDISLFGHPDGSNRLEEGFVITEANTKSLTPLIRKLVENGI</sequence>
<dbReference type="Proteomes" id="UP000033935">
    <property type="component" value="Unassembled WGS sequence"/>
</dbReference>
<dbReference type="Pfam" id="PF00557">
    <property type="entry name" value="Peptidase_M24"/>
    <property type="match status" value="1"/>
</dbReference>
<dbReference type="SUPFAM" id="SSF53092">
    <property type="entry name" value="Creatinase/prolidase N-terminal domain"/>
    <property type="match status" value="1"/>
</dbReference>
<dbReference type="InterPro" id="IPR036005">
    <property type="entry name" value="Creatinase/aminopeptidase-like"/>
</dbReference>
<dbReference type="SUPFAM" id="SSF55920">
    <property type="entry name" value="Creatinase/aminopeptidase"/>
    <property type="match status" value="1"/>
</dbReference>
<organism evidence="3 4">
    <name type="scientific">Candidatus Uhrbacteria bacterium GW2011_GWF2_39_13</name>
    <dbReference type="NCBI Taxonomy" id="1618995"/>
    <lineage>
        <taxon>Bacteria</taxon>
        <taxon>Candidatus Uhriibacteriota</taxon>
    </lineage>
</organism>